<dbReference type="Proteomes" id="UP001179121">
    <property type="component" value="Chromosome"/>
</dbReference>
<sequence>MASILFICTGNIFRSLVAEHALKPYFGEQSGYLVSSAGIEASPQAIHPFVRGLLLAKGVDVTAHVQRRLTQMLLDEAALPVAMSLDHRDIIRRRFGREIRLFNEVSYGRESAILDLHEALPQWQEFPEAAKAYVTGIVEYIWTAIPSLVERLPRYIVR</sequence>
<dbReference type="EMBL" id="OX365700">
    <property type="protein sequence ID" value="CAI4033202.1"/>
    <property type="molecule type" value="Genomic_DNA"/>
</dbReference>
<accession>A0AA86N1W1</accession>
<dbReference type="InterPro" id="IPR036196">
    <property type="entry name" value="Ptyr_pPase_sf"/>
</dbReference>
<dbReference type="KEGG" id="nti:DNFV4_03636"/>
<gene>
    <name evidence="2" type="ORF">DNFV4_03636</name>
</gene>
<feature type="domain" description="Phosphotyrosine protein phosphatase I" evidence="1">
    <location>
        <begin position="2"/>
        <end position="126"/>
    </location>
</feature>
<protein>
    <submittedName>
        <fullName evidence="2">LMWPc domain-containing protein</fullName>
    </submittedName>
</protein>
<dbReference type="SMART" id="SM00226">
    <property type="entry name" value="LMWPc"/>
    <property type="match status" value="1"/>
</dbReference>
<evidence type="ECO:0000313" key="3">
    <source>
        <dbReference type="Proteomes" id="UP001179121"/>
    </source>
</evidence>
<proteinExistence type="predicted"/>
<keyword evidence="3" id="KW-1185">Reference proteome</keyword>
<dbReference type="SUPFAM" id="SSF52788">
    <property type="entry name" value="Phosphotyrosine protein phosphatases I"/>
    <property type="match status" value="1"/>
</dbReference>
<dbReference type="InterPro" id="IPR023485">
    <property type="entry name" value="Ptyr_pPase"/>
</dbReference>
<reference evidence="2" key="1">
    <citation type="submission" date="2022-10" db="EMBL/GenBank/DDBJ databases">
        <authorList>
            <person name="Koch H."/>
        </authorList>
    </citation>
    <scope>NUCLEOTIDE SEQUENCE</scope>
    <source>
        <strain evidence="2">DNF</strain>
    </source>
</reference>
<dbReference type="Pfam" id="PF01451">
    <property type="entry name" value="LMWPc"/>
    <property type="match status" value="1"/>
</dbReference>
<evidence type="ECO:0000313" key="2">
    <source>
        <dbReference type="EMBL" id="CAI4033202.1"/>
    </source>
</evidence>
<evidence type="ECO:0000259" key="1">
    <source>
        <dbReference type="SMART" id="SM00226"/>
    </source>
</evidence>
<organism evidence="2 3">
    <name type="scientific">Nitrospira tepida</name>
    <dbReference type="NCBI Taxonomy" id="2973512"/>
    <lineage>
        <taxon>Bacteria</taxon>
        <taxon>Pseudomonadati</taxon>
        <taxon>Nitrospirota</taxon>
        <taxon>Nitrospiria</taxon>
        <taxon>Nitrospirales</taxon>
        <taxon>Nitrospiraceae</taxon>
        <taxon>Nitrospira</taxon>
    </lineage>
</organism>
<name>A0AA86N1W1_9BACT</name>
<dbReference type="Gene3D" id="3.40.50.2300">
    <property type="match status" value="1"/>
</dbReference>
<dbReference type="AlphaFoldDB" id="A0AA86N1W1"/>